<dbReference type="OMA" id="KQSENHT"/>
<gene>
    <name evidence="4" type="ORF">FDP41_007910</name>
</gene>
<proteinExistence type="inferred from homology"/>
<dbReference type="VEuPathDB" id="AmoebaDB:FDP41_007910"/>
<evidence type="ECO:0000259" key="3">
    <source>
        <dbReference type="Pfam" id="PF01636"/>
    </source>
</evidence>
<dbReference type="GO" id="GO:0004413">
    <property type="term" value="F:homoserine kinase activity"/>
    <property type="evidence" value="ECO:0007669"/>
    <property type="project" value="TreeGrafter"/>
</dbReference>
<feature type="region of interest" description="Disordered" evidence="2">
    <location>
        <begin position="144"/>
        <end position="167"/>
    </location>
</feature>
<reference evidence="4 5" key="1">
    <citation type="journal article" date="2019" name="Sci. Rep.">
        <title>Nanopore sequencing improves the draft genome of the human pathogenic amoeba Naegleria fowleri.</title>
        <authorList>
            <person name="Liechti N."/>
            <person name="Schurch N."/>
            <person name="Bruggmann R."/>
            <person name="Wittwer M."/>
        </authorList>
    </citation>
    <scope>NUCLEOTIDE SEQUENCE [LARGE SCALE GENOMIC DNA]</scope>
    <source>
        <strain evidence="4 5">ATCC 30894</strain>
    </source>
</reference>
<dbReference type="InterPro" id="IPR002575">
    <property type="entry name" value="Aminoglycoside_PTrfase"/>
</dbReference>
<evidence type="ECO:0000256" key="2">
    <source>
        <dbReference type="SAM" id="MobiDB-lite"/>
    </source>
</evidence>
<name>A0A6A5CFE7_NAEFO</name>
<dbReference type="InterPro" id="IPR011009">
    <property type="entry name" value="Kinase-like_dom_sf"/>
</dbReference>
<dbReference type="GeneID" id="68115128"/>
<dbReference type="RefSeq" id="XP_044568708.1">
    <property type="nucleotide sequence ID" value="XM_044711707.1"/>
</dbReference>
<dbReference type="PANTHER" id="PTHR21064">
    <property type="entry name" value="AMINOGLYCOSIDE PHOSPHOTRANSFERASE DOMAIN-CONTAINING PROTEIN-RELATED"/>
    <property type="match status" value="1"/>
</dbReference>
<dbReference type="PANTHER" id="PTHR21064:SF6">
    <property type="entry name" value="AMINOGLYCOSIDE PHOSPHOTRANSFERASE DOMAIN-CONTAINING PROTEIN"/>
    <property type="match status" value="1"/>
</dbReference>
<evidence type="ECO:0000256" key="1">
    <source>
        <dbReference type="ARBA" id="ARBA00038240"/>
    </source>
</evidence>
<dbReference type="GO" id="GO:0009088">
    <property type="term" value="P:threonine biosynthetic process"/>
    <property type="evidence" value="ECO:0007669"/>
    <property type="project" value="TreeGrafter"/>
</dbReference>
<keyword evidence="5" id="KW-1185">Reference proteome</keyword>
<dbReference type="VEuPathDB" id="AmoebaDB:NF0037880"/>
<dbReference type="EMBL" id="VFQX01000004">
    <property type="protein sequence ID" value="KAF0983995.1"/>
    <property type="molecule type" value="Genomic_DNA"/>
</dbReference>
<protein>
    <recommendedName>
        <fullName evidence="3">Aminoglycoside phosphotransferase domain-containing protein</fullName>
    </recommendedName>
</protein>
<comment type="similarity">
    <text evidence="1">Belongs to the pseudomonas-type ThrB family.</text>
</comment>
<dbReference type="Pfam" id="PF01636">
    <property type="entry name" value="APH"/>
    <property type="match status" value="1"/>
</dbReference>
<evidence type="ECO:0000313" key="5">
    <source>
        <dbReference type="Proteomes" id="UP000444721"/>
    </source>
</evidence>
<dbReference type="InterPro" id="IPR050249">
    <property type="entry name" value="Pseudomonas-type_ThrB"/>
</dbReference>
<feature type="domain" description="Aminoglycoside phosphotransferase" evidence="3">
    <location>
        <begin position="170"/>
        <end position="356"/>
    </location>
</feature>
<dbReference type="SUPFAM" id="SSF56112">
    <property type="entry name" value="Protein kinase-like (PK-like)"/>
    <property type="match status" value="1"/>
</dbReference>
<dbReference type="Gene3D" id="3.90.1200.10">
    <property type="match status" value="1"/>
</dbReference>
<accession>A0A6A5CFE7</accession>
<evidence type="ECO:0000313" key="4">
    <source>
        <dbReference type="EMBL" id="KAF0983995.1"/>
    </source>
</evidence>
<organism evidence="4 5">
    <name type="scientific">Naegleria fowleri</name>
    <name type="common">Brain eating amoeba</name>
    <dbReference type="NCBI Taxonomy" id="5763"/>
    <lineage>
        <taxon>Eukaryota</taxon>
        <taxon>Discoba</taxon>
        <taxon>Heterolobosea</taxon>
        <taxon>Tetramitia</taxon>
        <taxon>Eutetramitia</taxon>
        <taxon>Vahlkampfiidae</taxon>
        <taxon>Naegleria</taxon>
    </lineage>
</organism>
<dbReference type="VEuPathDB" id="AmoebaDB:NfTy_004990"/>
<dbReference type="OrthoDB" id="9976641at2759"/>
<dbReference type="AlphaFoldDB" id="A0A6A5CFE7"/>
<dbReference type="Proteomes" id="UP000444721">
    <property type="component" value="Unassembled WGS sequence"/>
</dbReference>
<sequence>MSSPSYVLSSEAQHQIFSEWNLPSSCSVNVIKQSENHTYLIQVLPCVTQENNNTINSESTSLQKIYILRLTPKHHRSMQAIQAELDFIQRIHDASQVLWETSLDHHSLPSLHVCPPIQRCKQALSSDKNDDMYSSPLIATLHSPYQNNTTDHGDNKEQANENSSSKSDDSSIYYAVLFEYARGSSVLEKWIGLTNESFIDALGRAIGEMHRIVASYDQQSSKEWKLMAENIPLWYDTHNGACKIERIRERANQYGHEPSRILLNLWENLKDFLAQLKPSHDTFGVIHGDINVSNYFAEKTSEQEHAQVWIFDFDQVQRNYFGCDLAVVLQMVRFFEDDGLGIGKIEGFDADRFRGVFLQAYKETCPRGMIEEGHLDPNHLKYFEMFREFYHTSVAVDILFRHEHPQDDHTTSGQPLVHFEESIISFCFVMSIHKTTTPRADNLSYTLKSLLFHFAS</sequence>
<comment type="caution">
    <text evidence="4">The sequence shown here is derived from an EMBL/GenBank/DDBJ whole genome shotgun (WGS) entry which is preliminary data.</text>
</comment>